<dbReference type="Proteomes" id="UP000288216">
    <property type="component" value="Unassembled WGS sequence"/>
</dbReference>
<evidence type="ECO:0000256" key="1">
    <source>
        <dbReference type="ARBA" id="ARBA00004370"/>
    </source>
</evidence>
<evidence type="ECO:0000256" key="4">
    <source>
        <dbReference type="ARBA" id="ARBA00023136"/>
    </source>
</evidence>
<feature type="domain" description="THD" evidence="6">
    <location>
        <begin position="145"/>
        <end position="303"/>
    </location>
</feature>
<evidence type="ECO:0000256" key="2">
    <source>
        <dbReference type="ARBA" id="ARBA00008670"/>
    </source>
</evidence>
<dbReference type="GO" id="GO:0005615">
    <property type="term" value="C:extracellular space"/>
    <property type="evidence" value="ECO:0007669"/>
    <property type="project" value="UniProtKB-KW"/>
</dbReference>
<comment type="similarity">
    <text evidence="2">Belongs to the tumor necrosis factor family.</text>
</comment>
<name>A0A401PGK3_SCYTO</name>
<evidence type="ECO:0000259" key="6">
    <source>
        <dbReference type="PROSITE" id="PS50049"/>
    </source>
</evidence>
<dbReference type="SUPFAM" id="SSF49842">
    <property type="entry name" value="TNF-like"/>
    <property type="match status" value="1"/>
</dbReference>
<dbReference type="InterPro" id="IPR006052">
    <property type="entry name" value="TNF_dom"/>
</dbReference>
<feature type="non-terminal residue" evidence="7">
    <location>
        <position position="1"/>
    </location>
</feature>
<evidence type="ECO:0000256" key="3">
    <source>
        <dbReference type="ARBA" id="ARBA00022514"/>
    </source>
</evidence>
<comment type="caution">
    <text evidence="7">The sequence shown here is derived from an EMBL/GenBank/DDBJ whole genome shotgun (WGS) entry which is preliminary data.</text>
</comment>
<dbReference type="GO" id="GO:0005125">
    <property type="term" value="F:cytokine activity"/>
    <property type="evidence" value="ECO:0007669"/>
    <property type="project" value="UniProtKB-KW"/>
</dbReference>
<proteinExistence type="inferred from homology"/>
<gene>
    <name evidence="7" type="ORF">scyTo_0006226</name>
</gene>
<comment type="subcellular location">
    <subcellularLocation>
        <location evidence="1">Membrane</location>
    </subcellularLocation>
</comment>
<keyword evidence="8" id="KW-1185">Reference proteome</keyword>
<reference evidence="7 8" key="1">
    <citation type="journal article" date="2018" name="Nat. Ecol. Evol.">
        <title>Shark genomes provide insights into elasmobranch evolution and the origin of vertebrates.</title>
        <authorList>
            <person name="Hara Y"/>
            <person name="Yamaguchi K"/>
            <person name="Onimaru K"/>
            <person name="Kadota M"/>
            <person name="Koyanagi M"/>
            <person name="Keeley SD"/>
            <person name="Tatsumi K"/>
            <person name="Tanaka K"/>
            <person name="Motone F"/>
            <person name="Kageyama Y"/>
            <person name="Nozu R"/>
            <person name="Adachi N"/>
            <person name="Nishimura O"/>
            <person name="Nakagawa R"/>
            <person name="Tanegashima C"/>
            <person name="Kiyatake I"/>
            <person name="Matsumoto R"/>
            <person name="Murakumo K"/>
            <person name="Nishida K"/>
            <person name="Terakita A"/>
            <person name="Kuratani S"/>
            <person name="Sato K"/>
            <person name="Hyodo S Kuraku.S."/>
        </authorList>
    </citation>
    <scope>NUCLEOTIDE SEQUENCE [LARGE SCALE GENOMIC DNA]</scope>
</reference>
<evidence type="ECO:0000313" key="7">
    <source>
        <dbReference type="EMBL" id="GCB72267.1"/>
    </source>
</evidence>
<dbReference type="Pfam" id="PF00229">
    <property type="entry name" value="TNF"/>
    <property type="match status" value="1"/>
</dbReference>
<feature type="transmembrane region" description="Helical" evidence="5">
    <location>
        <begin position="39"/>
        <end position="62"/>
    </location>
</feature>
<dbReference type="Gene3D" id="2.60.120.40">
    <property type="match status" value="1"/>
</dbReference>
<dbReference type="PROSITE" id="PS50049">
    <property type="entry name" value="THD_2"/>
    <property type="match status" value="1"/>
</dbReference>
<dbReference type="GO" id="GO:0005164">
    <property type="term" value="F:tumor necrosis factor receptor binding"/>
    <property type="evidence" value="ECO:0007669"/>
    <property type="project" value="InterPro"/>
</dbReference>
<dbReference type="InterPro" id="IPR008983">
    <property type="entry name" value="Tumour_necrosis_fac-like_dom"/>
</dbReference>
<sequence>NLAENSQHQANKMSSLPADFDYQKLGGKPAAAEKGKWGIVVPILGFVAFAEICVTCYFFCYFTDQIDQMQQKLNSDNYPGRCLQYMNSYIDHLGKGEVPVEDFLCDSWLKNVQFLINQRLQSDVRNLIYKELKAHNATFLGADKPAIHLIAQQRNKPPKNVPSYFTRVNGRDVLYWNDVKGFAVHQGAIKYHRGEITIPKDGIYYIYSHVYFWHVQKPDGEDQQYNLFLQYLYKMAMNYYEPILLTKAIFTKCWSKESKFDVYTSFQGAAFELQQGDKLFIKVTNASAVNVNEGATYFGAFMIF</sequence>
<dbReference type="OMA" id="HQGALFH"/>
<keyword evidence="5" id="KW-0812">Transmembrane</keyword>
<evidence type="ECO:0000256" key="5">
    <source>
        <dbReference type="SAM" id="Phobius"/>
    </source>
</evidence>
<dbReference type="SMART" id="SM00207">
    <property type="entry name" value="TNF"/>
    <property type="match status" value="1"/>
</dbReference>
<dbReference type="OrthoDB" id="9936525at2759"/>
<dbReference type="AlphaFoldDB" id="A0A401PGK3"/>
<keyword evidence="4 5" id="KW-0472">Membrane</keyword>
<keyword evidence="3" id="KW-0202">Cytokine</keyword>
<keyword evidence="5" id="KW-1133">Transmembrane helix</keyword>
<dbReference type="GO" id="GO:0016020">
    <property type="term" value="C:membrane"/>
    <property type="evidence" value="ECO:0007669"/>
    <property type="project" value="UniProtKB-SubCell"/>
</dbReference>
<dbReference type="GO" id="GO:0006955">
    <property type="term" value="P:immune response"/>
    <property type="evidence" value="ECO:0007669"/>
    <property type="project" value="InterPro"/>
</dbReference>
<evidence type="ECO:0000313" key="8">
    <source>
        <dbReference type="Proteomes" id="UP000288216"/>
    </source>
</evidence>
<dbReference type="EMBL" id="BFAA01002062">
    <property type="protein sequence ID" value="GCB72267.1"/>
    <property type="molecule type" value="Genomic_DNA"/>
</dbReference>
<dbReference type="PANTHER" id="PTHR11471">
    <property type="entry name" value="TUMOR NECROSIS FACTOR FAMILY MEMBER"/>
    <property type="match status" value="1"/>
</dbReference>
<accession>A0A401PGK3</accession>
<protein>
    <recommendedName>
        <fullName evidence="6">THD domain-containing protein</fullName>
    </recommendedName>
</protein>
<organism evidence="7 8">
    <name type="scientific">Scyliorhinus torazame</name>
    <name type="common">Cloudy catshark</name>
    <name type="synonym">Catulus torazame</name>
    <dbReference type="NCBI Taxonomy" id="75743"/>
    <lineage>
        <taxon>Eukaryota</taxon>
        <taxon>Metazoa</taxon>
        <taxon>Chordata</taxon>
        <taxon>Craniata</taxon>
        <taxon>Vertebrata</taxon>
        <taxon>Chondrichthyes</taxon>
        <taxon>Elasmobranchii</taxon>
        <taxon>Galeomorphii</taxon>
        <taxon>Galeoidea</taxon>
        <taxon>Carcharhiniformes</taxon>
        <taxon>Scyliorhinidae</taxon>
        <taxon>Scyliorhinus</taxon>
    </lineage>
</organism>
<dbReference type="PANTHER" id="PTHR11471:SF55">
    <property type="entry name" value="DEATH LIGAND 3"/>
    <property type="match status" value="1"/>
</dbReference>
<dbReference type="CDD" id="cd00184">
    <property type="entry name" value="TNF"/>
    <property type="match status" value="1"/>
</dbReference>